<feature type="binding site" evidence="6">
    <location>
        <position position="193"/>
    </location>
    <ligand>
        <name>Zn(2+)</name>
        <dbReference type="ChEBI" id="CHEBI:29105"/>
    </ligand>
</feature>
<comment type="catalytic activity">
    <reaction evidence="1 6">
        <text>5-dehydro-4-deoxy-D-glucuronate = 3-deoxy-D-glycero-2,5-hexodiulosonate</text>
        <dbReference type="Rhea" id="RHEA:23896"/>
        <dbReference type="ChEBI" id="CHEBI:17117"/>
        <dbReference type="ChEBI" id="CHEBI:29071"/>
        <dbReference type="EC" id="5.3.1.17"/>
    </reaction>
</comment>
<dbReference type="PIRSF" id="PIRSF006625">
    <property type="entry name" value="KduI"/>
    <property type="match status" value="1"/>
</dbReference>
<evidence type="ECO:0000256" key="1">
    <source>
        <dbReference type="ARBA" id="ARBA00000552"/>
    </source>
</evidence>
<dbReference type="Proteomes" id="UP000422764">
    <property type="component" value="Chromosome"/>
</dbReference>
<proteinExistence type="inferred from homology"/>
<dbReference type="GO" id="GO:0042840">
    <property type="term" value="P:D-glucuronate catabolic process"/>
    <property type="evidence" value="ECO:0007669"/>
    <property type="project" value="TreeGrafter"/>
</dbReference>
<dbReference type="GO" id="GO:0008697">
    <property type="term" value="F:4-deoxy-L-threo-5-hexosulose-uronate ketol-isomerase activity"/>
    <property type="evidence" value="ECO:0007669"/>
    <property type="project" value="UniProtKB-UniRule"/>
</dbReference>
<comment type="function">
    <text evidence="6">Catalyzes the isomerization of 5-dehydro-4-deoxy-D-glucuronate to 3-deoxy-D-glycero-2,5-hexodiulosonate.</text>
</comment>
<dbReference type="HAMAP" id="MF_00687">
    <property type="entry name" value="KduI"/>
    <property type="match status" value="1"/>
</dbReference>
<dbReference type="NCBIfam" id="NF002091">
    <property type="entry name" value="PRK00924.1"/>
    <property type="match status" value="1"/>
</dbReference>
<dbReference type="SUPFAM" id="SSF51182">
    <property type="entry name" value="RmlC-like cupins"/>
    <property type="match status" value="1"/>
</dbReference>
<dbReference type="Pfam" id="PF04962">
    <property type="entry name" value="KduI"/>
    <property type="match status" value="1"/>
</dbReference>
<dbReference type="InterPro" id="IPR021120">
    <property type="entry name" value="KduI/IolB_isomerase"/>
</dbReference>
<evidence type="ECO:0000256" key="2">
    <source>
        <dbReference type="ARBA" id="ARBA00008086"/>
    </source>
</evidence>
<dbReference type="EMBL" id="CP046522">
    <property type="protein sequence ID" value="QGU94728.1"/>
    <property type="molecule type" value="Genomic_DNA"/>
</dbReference>
<evidence type="ECO:0000313" key="8">
    <source>
        <dbReference type="Proteomes" id="UP000422764"/>
    </source>
</evidence>
<dbReference type="GO" id="GO:0008270">
    <property type="term" value="F:zinc ion binding"/>
    <property type="evidence" value="ECO:0007669"/>
    <property type="project" value="UniProtKB-UniRule"/>
</dbReference>
<name>A0A6I6F2R0_9CLOT</name>
<keyword evidence="3 6" id="KW-0479">Metal-binding</keyword>
<comment type="pathway">
    <text evidence="6">Glycan metabolism; pectin degradation; 2-dehydro-3-deoxy-D-gluconate from pectin: step 4/5.</text>
</comment>
<evidence type="ECO:0000313" key="7">
    <source>
        <dbReference type="EMBL" id="QGU94728.1"/>
    </source>
</evidence>
<feature type="binding site" evidence="6">
    <location>
        <position position="195"/>
    </location>
    <ligand>
        <name>Zn(2+)</name>
        <dbReference type="ChEBI" id="CHEBI:29105"/>
    </ligand>
</feature>
<dbReference type="EC" id="5.3.1.17" evidence="6"/>
<dbReference type="Gene3D" id="2.60.120.10">
    <property type="entry name" value="Jelly Rolls"/>
    <property type="match status" value="1"/>
</dbReference>
<evidence type="ECO:0000256" key="5">
    <source>
        <dbReference type="ARBA" id="ARBA00023235"/>
    </source>
</evidence>
<evidence type="ECO:0000256" key="6">
    <source>
        <dbReference type="HAMAP-Rule" id="MF_00687"/>
    </source>
</evidence>
<dbReference type="InterPro" id="IPR014710">
    <property type="entry name" value="RmlC-like_jellyroll"/>
</dbReference>
<keyword evidence="4 6" id="KW-0862">Zinc</keyword>
<dbReference type="PANTHER" id="PTHR38461:SF1">
    <property type="entry name" value="4-DEOXY-L-THREO-5-HEXOSULOSE-URONATE KETOL-ISOMERASE"/>
    <property type="match status" value="1"/>
</dbReference>
<dbReference type="CDD" id="cd20294">
    <property type="entry name" value="cupin_KduI_N"/>
    <property type="match status" value="1"/>
</dbReference>
<comment type="similarity">
    <text evidence="2 6">Belongs to the KduI family.</text>
</comment>
<reference evidence="7 8" key="1">
    <citation type="submission" date="2019-12" db="EMBL/GenBank/DDBJ databases">
        <title>Genome sequenceing of Clostridium bovifaecis.</title>
        <authorList>
            <person name="Yao Y."/>
        </authorList>
    </citation>
    <scope>NUCLEOTIDE SEQUENCE [LARGE SCALE GENOMIC DNA]</scope>
    <source>
        <strain evidence="7 8">BXX</strain>
    </source>
</reference>
<dbReference type="Gene3D" id="2.60.120.520">
    <property type="entry name" value="pectin degrading enzyme 5-keto 4- deoxyuronate isomerase, domain 1"/>
    <property type="match status" value="1"/>
</dbReference>
<comment type="cofactor">
    <cofactor evidence="6">
        <name>Zn(2+)</name>
        <dbReference type="ChEBI" id="CHEBI:29105"/>
    </cofactor>
    <text evidence="6">Binds 1 zinc ion per subunit.</text>
</comment>
<dbReference type="CDD" id="cd20491">
    <property type="entry name" value="cupin_KduI_C"/>
    <property type="match status" value="1"/>
</dbReference>
<dbReference type="InterPro" id="IPR027449">
    <property type="entry name" value="KduI_N"/>
</dbReference>
<accession>A0A6I6F2R0</accession>
<keyword evidence="8" id="KW-1185">Reference proteome</keyword>
<evidence type="ECO:0000256" key="3">
    <source>
        <dbReference type="ARBA" id="ARBA00022723"/>
    </source>
</evidence>
<dbReference type="InterPro" id="IPR007045">
    <property type="entry name" value="KduI"/>
</dbReference>
<dbReference type="GO" id="GO:0019698">
    <property type="term" value="P:D-galacturonate catabolic process"/>
    <property type="evidence" value="ECO:0007669"/>
    <property type="project" value="TreeGrafter"/>
</dbReference>
<organism evidence="7 8">
    <name type="scientific">Clostridium bovifaecis</name>
    <dbReference type="NCBI Taxonomy" id="2184719"/>
    <lineage>
        <taxon>Bacteria</taxon>
        <taxon>Bacillati</taxon>
        <taxon>Bacillota</taxon>
        <taxon>Clostridia</taxon>
        <taxon>Eubacteriales</taxon>
        <taxon>Clostridiaceae</taxon>
        <taxon>Clostridium</taxon>
    </lineage>
</organism>
<dbReference type="AlphaFoldDB" id="A0A6I6F2R0"/>
<dbReference type="PANTHER" id="PTHR38461">
    <property type="entry name" value="4-DEOXY-L-THREO-5-HEXOSULOSE-URONATE KETOL-ISOMERASE"/>
    <property type="match status" value="1"/>
</dbReference>
<protein>
    <recommendedName>
        <fullName evidence="6">4-deoxy-L-threo-5-hexosulose-uronate ketol-isomerase</fullName>
        <ecNumber evidence="6">5.3.1.17</ecNumber>
    </recommendedName>
    <alternativeName>
        <fullName evidence="6">5-keto-4-deoxyuronate isomerase</fullName>
    </alternativeName>
    <alternativeName>
        <fullName evidence="6">DKI isomerase</fullName>
    </alternativeName>
</protein>
<feature type="binding site" evidence="6">
    <location>
        <position position="242"/>
    </location>
    <ligand>
        <name>Zn(2+)</name>
        <dbReference type="ChEBI" id="CHEBI:29105"/>
    </ligand>
</feature>
<gene>
    <name evidence="6 7" type="primary">kduI</name>
    <name evidence="7" type="ORF">GOM49_06110</name>
</gene>
<dbReference type="InterPro" id="IPR011051">
    <property type="entry name" value="RmlC_Cupin_sf"/>
</dbReference>
<dbReference type="UniPathway" id="UPA00545">
    <property type="reaction ID" value="UER00826"/>
</dbReference>
<keyword evidence="5 6" id="KW-0413">Isomerase</keyword>
<sequence length="275" mass="31602">MEERHTTHPLEVKNYDTDRLRQEYLVENLFEFNKVKIVYNYGDRMIIGGVYPEKILNLEAVEVLKSEYFLERREMGVINIGGKGCIFVDGVEHTLDNMDGIYIGMGAKDIKFTSIQEDNLSKFYFISTLANAAYPTTKIRNKEVIGMELGNWESANERVLYKYIYPEGVKSCQLVMGITMLKDGSVWNSMPPHTHARRGEVYLYFNIPKDDIVIHFMGESTQTRNIVVKNEECVISPYWSIHSGVGTKNYAFIWAMAGENQLFSDANSIELTSLR</sequence>
<evidence type="ECO:0000256" key="4">
    <source>
        <dbReference type="ARBA" id="ARBA00022833"/>
    </source>
</evidence>
<dbReference type="GO" id="GO:0045490">
    <property type="term" value="P:pectin catabolic process"/>
    <property type="evidence" value="ECO:0007669"/>
    <property type="project" value="UniProtKB-UniRule"/>
</dbReference>
<feature type="binding site" evidence="6">
    <location>
        <position position="200"/>
    </location>
    <ligand>
        <name>Zn(2+)</name>
        <dbReference type="ChEBI" id="CHEBI:29105"/>
    </ligand>
</feature>